<dbReference type="RefSeq" id="WP_377098115.1">
    <property type="nucleotide sequence ID" value="NZ_JBHTHU010000005.1"/>
</dbReference>
<evidence type="ECO:0000313" key="2">
    <source>
        <dbReference type="EMBL" id="MFD0749601.1"/>
    </source>
</evidence>
<feature type="signal peptide" evidence="1">
    <location>
        <begin position="1"/>
        <end position="29"/>
    </location>
</feature>
<protein>
    <recommendedName>
        <fullName evidence="4">Lipocalin-like domain-containing protein</fullName>
    </recommendedName>
</protein>
<keyword evidence="3" id="KW-1185">Reference proteome</keyword>
<keyword evidence="1" id="KW-0732">Signal</keyword>
<feature type="chain" id="PRO_5046125547" description="Lipocalin-like domain-containing protein" evidence="1">
    <location>
        <begin position="30"/>
        <end position="160"/>
    </location>
</feature>
<organism evidence="2 3">
    <name type="scientific">Mucilaginibacter calamicampi</name>
    <dbReference type="NCBI Taxonomy" id="1302352"/>
    <lineage>
        <taxon>Bacteria</taxon>
        <taxon>Pseudomonadati</taxon>
        <taxon>Bacteroidota</taxon>
        <taxon>Sphingobacteriia</taxon>
        <taxon>Sphingobacteriales</taxon>
        <taxon>Sphingobacteriaceae</taxon>
        <taxon>Mucilaginibacter</taxon>
    </lineage>
</organism>
<comment type="caution">
    <text evidence="2">The sequence shown here is derived from an EMBL/GenBank/DDBJ whole genome shotgun (WGS) entry which is preliminary data.</text>
</comment>
<evidence type="ECO:0000313" key="3">
    <source>
        <dbReference type="Proteomes" id="UP001596958"/>
    </source>
</evidence>
<gene>
    <name evidence="2" type="ORF">ACFQZS_05565</name>
</gene>
<name>A0ABW2YU93_9SPHI</name>
<dbReference type="EMBL" id="JBHTHU010000005">
    <property type="protein sequence ID" value="MFD0749601.1"/>
    <property type="molecule type" value="Genomic_DNA"/>
</dbReference>
<reference evidence="3" key="1">
    <citation type="journal article" date="2019" name="Int. J. Syst. Evol. Microbiol.">
        <title>The Global Catalogue of Microorganisms (GCM) 10K type strain sequencing project: providing services to taxonomists for standard genome sequencing and annotation.</title>
        <authorList>
            <consortium name="The Broad Institute Genomics Platform"/>
            <consortium name="The Broad Institute Genome Sequencing Center for Infectious Disease"/>
            <person name="Wu L."/>
            <person name="Ma J."/>
        </authorList>
    </citation>
    <scope>NUCLEOTIDE SEQUENCE [LARGE SCALE GENOMIC DNA]</scope>
    <source>
        <strain evidence="3">CCUG 63418</strain>
    </source>
</reference>
<evidence type="ECO:0008006" key="4">
    <source>
        <dbReference type="Google" id="ProtNLM"/>
    </source>
</evidence>
<sequence>MKITYHLKPKLITAAFFAFLCLSSCHPLSCIWDLGFDKVKNIQKDSLIGNYDLTDYSKKMMRYEGNYKGNLNSEIILKSNNTFEIVNAPDWLINDFGEAHGQYITKSGKWNLSCENGTCIMELEGVQAGEIVFQKSNKLYILLSIGDTDDCQGLAYMKNQ</sequence>
<proteinExistence type="predicted"/>
<accession>A0ABW2YU93</accession>
<dbReference type="Proteomes" id="UP001596958">
    <property type="component" value="Unassembled WGS sequence"/>
</dbReference>
<evidence type="ECO:0000256" key="1">
    <source>
        <dbReference type="SAM" id="SignalP"/>
    </source>
</evidence>